<dbReference type="AlphaFoldDB" id="A0A0F9SDH4"/>
<keyword evidence="1" id="KW-0472">Membrane</keyword>
<evidence type="ECO:0000313" key="2">
    <source>
        <dbReference type="EMBL" id="KKN35056.1"/>
    </source>
</evidence>
<comment type="caution">
    <text evidence="2">The sequence shown here is derived from an EMBL/GenBank/DDBJ whole genome shotgun (WGS) entry which is preliminary data.</text>
</comment>
<dbReference type="EMBL" id="LAZR01002066">
    <property type="protein sequence ID" value="KKN35056.1"/>
    <property type="molecule type" value="Genomic_DNA"/>
</dbReference>
<organism evidence="2">
    <name type="scientific">marine sediment metagenome</name>
    <dbReference type="NCBI Taxonomy" id="412755"/>
    <lineage>
        <taxon>unclassified sequences</taxon>
        <taxon>metagenomes</taxon>
        <taxon>ecological metagenomes</taxon>
    </lineage>
</organism>
<gene>
    <name evidence="2" type="ORF">LCGC14_0787370</name>
</gene>
<keyword evidence="1" id="KW-0812">Transmembrane</keyword>
<evidence type="ECO:0000256" key="1">
    <source>
        <dbReference type="SAM" id="Phobius"/>
    </source>
</evidence>
<keyword evidence="1" id="KW-1133">Transmembrane helix</keyword>
<sequence length="217" mass="23243">MKRKVLPLAIILSFLIPVFIGIGVNAWPSHLIEWEKNDHTFFCHAGIFNESVGGIVMLTVTPTGADINVGEEFSVTIAISGFLEAANMHVTVGISARYGDNDEFFYKVQDLGGGSYLMDHAEIGLDSSGNGNSTVTLIIYAPTTLGNYTLNIYATEGGEDFGSKHAINWVETTAEIEVVEAAAAAAPGIPGFDIFIIASVALLAAVPLILIIRRKRK</sequence>
<proteinExistence type="predicted"/>
<protein>
    <submittedName>
        <fullName evidence="2">Uncharacterized protein</fullName>
    </submittedName>
</protein>
<name>A0A0F9SDH4_9ZZZZ</name>
<reference evidence="2" key="1">
    <citation type="journal article" date="2015" name="Nature">
        <title>Complex archaea that bridge the gap between prokaryotes and eukaryotes.</title>
        <authorList>
            <person name="Spang A."/>
            <person name="Saw J.H."/>
            <person name="Jorgensen S.L."/>
            <person name="Zaremba-Niedzwiedzka K."/>
            <person name="Martijn J."/>
            <person name="Lind A.E."/>
            <person name="van Eijk R."/>
            <person name="Schleper C."/>
            <person name="Guy L."/>
            <person name="Ettema T.J."/>
        </authorList>
    </citation>
    <scope>NUCLEOTIDE SEQUENCE</scope>
</reference>
<feature type="transmembrane region" description="Helical" evidence="1">
    <location>
        <begin position="194"/>
        <end position="212"/>
    </location>
</feature>
<accession>A0A0F9SDH4</accession>